<dbReference type="EC" id="2.7.1.81" evidence="8"/>
<dbReference type="SUPFAM" id="SSF56112">
    <property type="entry name" value="Protein kinase-like (PK-like)"/>
    <property type="match status" value="1"/>
</dbReference>
<keyword evidence="4" id="KW-0808">Transferase</keyword>
<dbReference type="Proteomes" id="UP000002009">
    <property type="component" value="Chromosome 13"/>
</dbReference>
<keyword evidence="3" id="KW-0963">Cytoplasm</keyword>
<dbReference type="InParanoid" id="C1EG93"/>
<dbReference type="InterPro" id="IPR002575">
    <property type="entry name" value="Aminoglycoside_PTrfase"/>
</dbReference>
<dbReference type="STRING" id="296587.C1EG93"/>
<evidence type="ECO:0000256" key="5">
    <source>
        <dbReference type="ARBA" id="ARBA00022777"/>
    </source>
</evidence>
<evidence type="ECO:0000256" key="6">
    <source>
        <dbReference type="ARBA" id="ARBA00036820"/>
    </source>
</evidence>
<evidence type="ECO:0000313" key="11">
    <source>
        <dbReference type="EMBL" id="ACO66982.1"/>
    </source>
</evidence>
<comment type="function">
    <text evidence="7">Catalyzes the GTP-dependent phosphorylation of 5-hydroxy-L-lysine.</text>
</comment>
<dbReference type="InterPro" id="IPR011009">
    <property type="entry name" value="Kinase-like_dom_sf"/>
</dbReference>
<dbReference type="Pfam" id="PF01636">
    <property type="entry name" value="APH"/>
    <property type="match status" value="1"/>
</dbReference>
<protein>
    <recommendedName>
        <fullName evidence="9">Hydroxylysine kinase</fullName>
        <ecNumber evidence="8">2.7.1.81</ecNumber>
    </recommendedName>
</protein>
<dbReference type="PANTHER" id="PTHR21064:SF1">
    <property type="entry name" value="HYDROXYLYSINE KINASE"/>
    <property type="match status" value="1"/>
</dbReference>
<evidence type="ECO:0000256" key="1">
    <source>
        <dbReference type="ARBA" id="ARBA00004496"/>
    </source>
</evidence>
<dbReference type="OrthoDB" id="496377at2759"/>
<evidence type="ECO:0000256" key="7">
    <source>
        <dbReference type="ARBA" id="ARBA00037368"/>
    </source>
</evidence>
<comment type="catalytic activity">
    <reaction evidence="6">
        <text>(5R)-5-hydroxy-L-lysine + GTP = (5R)-5-phosphooxy-L-lysine + GDP + H(+)</text>
        <dbReference type="Rhea" id="RHEA:19049"/>
        <dbReference type="ChEBI" id="CHEBI:15378"/>
        <dbReference type="ChEBI" id="CHEBI:37565"/>
        <dbReference type="ChEBI" id="CHEBI:57882"/>
        <dbReference type="ChEBI" id="CHEBI:58189"/>
        <dbReference type="ChEBI" id="CHEBI:58357"/>
        <dbReference type="EC" id="2.7.1.81"/>
    </reaction>
</comment>
<evidence type="ECO:0000259" key="10">
    <source>
        <dbReference type="Pfam" id="PF01636"/>
    </source>
</evidence>
<evidence type="ECO:0000256" key="2">
    <source>
        <dbReference type="ARBA" id="ARBA00006219"/>
    </source>
</evidence>
<dbReference type="EMBL" id="CP001331">
    <property type="protein sequence ID" value="ACO66982.1"/>
    <property type="molecule type" value="Genomic_DNA"/>
</dbReference>
<dbReference type="GO" id="GO:0047992">
    <property type="term" value="F:hydroxylysine kinase activity"/>
    <property type="evidence" value="ECO:0007669"/>
    <property type="project" value="UniProtKB-EC"/>
</dbReference>
<keyword evidence="12" id="KW-1185">Reference proteome</keyword>
<dbReference type="AlphaFoldDB" id="C1EG93"/>
<dbReference type="GeneID" id="8248410"/>
<dbReference type="OMA" id="AAHSCQL"/>
<comment type="subcellular location">
    <subcellularLocation>
        <location evidence="1">Cytoplasm</location>
    </subcellularLocation>
</comment>
<dbReference type="GO" id="GO:0005737">
    <property type="term" value="C:cytoplasm"/>
    <property type="evidence" value="ECO:0007669"/>
    <property type="project" value="UniProtKB-SubCell"/>
</dbReference>
<dbReference type="InterPro" id="IPR050249">
    <property type="entry name" value="Pseudomonas-type_ThrB"/>
</dbReference>
<dbReference type="eggNOG" id="ENOG502QT7T">
    <property type="taxonomic scope" value="Eukaryota"/>
</dbReference>
<dbReference type="PANTHER" id="PTHR21064">
    <property type="entry name" value="AMINOGLYCOSIDE PHOSPHOTRANSFERASE DOMAIN-CONTAINING PROTEIN-RELATED"/>
    <property type="match status" value="1"/>
</dbReference>
<organism evidence="11 12">
    <name type="scientific">Micromonas commoda (strain RCC299 / NOUM17 / CCMP2709)</name>
    <name type="common">Picoplanktonic green alga</name>
    <dbReference type="NCBI Taxonomy" id="296587"/>
    <lineage>
        <taxon>Eukaryota</taxon>
        <taxon>Viridiplantae</taxon>
        <taxon>Chlorophyta</taxon>
        <taxon>Mamiellophyceae</taxon>
        <taxon>Mamiellales</taxon>
        <taxon>Mamiellaceae</taxon>
        <taxon>Micromonas</taxon>
    </lineage>
</organism>
<evidence type="ECO:0000256" key="8">
    <source>
        <dbReference type="ARBA" id="ARBA00038873"/>
    </source>
</evidence>
<dbReference type="RefSeq" id="XP_002505724.1">
    <property type="nucleotide sequence ID" value="XM_002505678.1"/>
</dbReference>
<evidence type="ECO:0000313" key="12">
    <source>
        <dbReference type="Proteomes" id="UP000002009"/>
    </source>
</evidence>
<gene>
    <name evidence="11" type="ORF">MICPUN_63558</name>
</gene>
<proteinExistence type="inferred from homology"/>
<dbReference type="Gene3D" id="3.90.1200.10">
    <property type="match status" value="1"/>
</dbReference>
<comment type="similarity">
    <text evidence="2">Belongs to the aminoglycoside phosphotransferase family.</text>
</comment>
<dbReference type="KEGG" id="mis:MICPUN_63558"/>
<evidence type="ECO:0000256" key="4">
    <source>
        <dbReference type="ARBA" id="ARBA00022679"/>
    </source>
</evidence>
<name>C1EG93_MICCC</name>
<sequence>MADNDDEARRKLEKPQCSAEAVVEFVRASFVLPCGGEVDASSAKELNSYDDRNFHVRATSGAQYTLKVHNGVESQNQPLLDAQSAMMRHLTARGVKCPCPVVGVDGHDIARMNLPLRQGARDARRDHAVRVLTWVDGSIADDCRDAHTPAFMRELGAFLGRMVRALESFSHPGAERWHQWDNANALTVRKFMDAVEDPARRAIAEGVLDDFEAKVSPVAGSLRRGATHNDANEQNVIVRLETSGECAGPFRATPVGIIDFGDINVSWRVNDVAITCAYYMLNKRDPVGDAAQCLAGFESEFPLTDVERSIVPTLMAARLVVSCVLGAYSAARDPANKEYLLTTQKPGWEVLGALRAAGDEEILRRFAAARSKQ</sequence>
<keyword evidence="5" id="KW-0418">Kinase</keyword>
<accession>C1EG93</accession>
<feature type="domain" description="Aminoglycoside phosphotransferase" evidence="10">
    <location>
        <begin position="44"/>
        <end position="287"/>
    </location>
</feature>
<reference evidence="11 12" key="1">
    <citation type="journal article" date="2009" name="Science">
        <title>Green evolution and dynamic adaptations revealed by genomes of the marine picoeukaryotes Micromonas.</title>
        <authorList>
            <person name="Worden A.Z."/>
            <person name="Lee J.H."/>
            <person name="Mock T."/>
            <person name="Rouze P."/>
            <person name="Simmons M.P."/>
            <person name="Aerts A.L."/>
            <person name="Allen A.E."/>
            <person name="Cuvelier M.L."/>
            <person name="Derelle E."/>
            <person name="Everett M.V."/>
            <person name="Foulon E."/>
            <person name="Grimwood J."/>
            <person name="Gundlach H."/>
            <person name="Henrissat B."/>
            <person name="Napoli C."/>
            <person name="McDonald S.M."/>
            <person name="Parker M.S."/>
            <person name="Rombauts S."/>
            <person name="Salamov A."/>
            <person name="Von Dassow P."/>
            <person name="Badger J.H."/>
            <person name="Coutinho P.M."/>
            <person name="Demir E."/>
            <person name="Dubchak I."/>
            <person name="Gentemann C."/>
            <person name="Eikrem W."/>
            <person name="Gready J.E."/>
            <person name="John U."/>
            <person name="Lanier W."/>
            <person name="Lindquist E.A."/>
            <person name="Lucas S."/>
            <person name="Mayer K.F."/>
            <person name="Moreau H."/>
            <person name="Not F."/>
            <person name="Otillar R."/>
            <person name="Panaud O."/>
            <person name="Pangilinan J."/>
            <person name="Paulsen I."/>
            <person name="Piegu B."/>
            <person name="Poliakov A."/>
            <person name="Robbens S."/>
            <person name="Schmutz J."/>
            <person name="Toulza E."/>
            <person name="Wyss T."/>
            <person name="Zelensky A."/>
            <person name="Zhou K."/>
            <person name="Armbrust E.V."/>
            <person name="Bhattacharya D."/>
            <person name="Goodenough U.W."/>
            <person name="Van de Peer Y."/>
            <person name="Grigoriev I.V."/>
        </authorList>
    </citation>
    <scope>NUCLEOTIDE SEQUENCE [LARGE SCALE GENOMIC DNA]</scope>
    <source>
        <strain evidence="12">RCC299 / NOUM17</strain>
    </source>
</reference>
<evidence type="ECO:0000256" key="3">
    <source>
        <dbReference type="ARBA" id="ARBA00022490"/>
    </source>
</evidence>
<evidence type="ECO:0000256" key="9">
    <source>
        <dbReference type="ARBA" id="ARBA00040505"/>
    </source>
</evidence>